<dbReference type="PROSITE" id="PS51192">
    <property type="entry name" value="HELICASE_ATP_BIND_1"/>
    <property type="match status" value="1"/>
</dbReference>
<dbReference type="InterPro" id="IPR027417">
    <property type="entry name" value="P-loop_NTPase"/>
</dbReference>
<name>W7QQH5_9ALTE</name>
<feature type="compositionally biased region" description="Basic and acidic residues" evidence="5">
    <location>
        <begin position="820"/>
        <end position="831"/>
    </location>
</feature>
<evidence type="ECO:0000259" key="6">
    <source>
        <dbReference type="PROSITE" id="PS51192"/>
    </source>
</evidence>
<dbReference type="InterPro" id="IPR014001">
    <property type="entry name" value="Helicase_ATP-bd"/>
</dbReference>
<dbReference type="STRING" id="1328313.DS2_05275"/>
<dbReference type="RefSeq" id="WP_035013607.1">
    <property type="nucleotide sequence ID" value="NZ_ARZY01000006.1"/>
</dbReference>
<dbReference type="GO" id="GO:0003676">
    <property type="term" value="F:nucleic acid binding"/>
    <property type="evidence" value="ECO:0007669"/>
    <property type="project" value="InterPro"/>
</dbReference>
<evidence type="ECO:0000313" key="8">
    <source>
        <dbReference type="EMBL" id="EWH11242.1"/>
    </source>
</evidence>
<keyword evidence="2" id="KW-0378">Hydrolase</keyword>
<keyword evidence="9" id="KW-1185">Reference proteome</keyword>
<dbReference type="PIRSF" id="PIRSF005496">
    <property type="entry name" value="ATP_hel_hrpB"/>
    <property type="match status" value="1"/>
</dbReference>
<dbReference type="CDD" id="cd18791">
    <property type="entry name" value="SF2_C_RHA"/>
    <property type="match status" value="1"/>
</dbReference>
<dbReference type="GO" id="GO:0016787">
    <property type="term" value="F:hydrolase activity"/>
    <property type="evidence" value="ECO:0007669"/>
    <property type="project" value="UniProtKB-KW"/>
</dbReference>
<dbReference type="PROSITE" id="PS51194">
    <property type="entry name" value="HELICASE_CTER"/>
    <property type="match status" value="1"/>
</dbReference>
<dbReference type="SMART" id="SM00490">
    <property type="entry name" value="HELICc"/>
    <property type="match status" value="1"/>
</dbReference>
<dbReference type="SUPFAM" id="SSF52540">
    <property type="entry name" value="P-loop containing nucleoside triphosphate hydrolases"/>
    <property type="match status" value="1"/>
</dbReference>
<evidence type="ECO:0000256" key="4">
    <source>
        <dbReference type="ARBA" id="ARBA00022840"/>
    </source>
</evidence>
<dbReference type="PATRIC" id="fig|1328313.3.peg.1089"/>
<dbReference type="NCBIfam" id="TIGR01970">
    <property type="entry name" value="DEAH_box_HrpB"/>
    <property type="match status" value="1"/>
</dbReference>
<dbReference type="OrthoDB" id="9805617at2"/>
<dbReference type="InterPro" id="IPR007502">
    <property type="entry name" value="Helicase-assoc_dom"/>
</dbReference>
<feature type="domain" description="Helicase ATP-binding" evidence="6">
    <location>
        <begin position="12"/>
        <end position="176"/>
    </location>
</feature>
<dbReference type="PANTHER" id="PTHR43519">
    <property type="entry name" value="ATP-DEPENDENT RNA HELICASE HRPB"/>
    <property type="match status" value="1"/>
</dbReference>
<comment type="caution">
    <text evidence="8">The sequence shown here is derived from an EMBL/GenBank/DDBJ whole genome shotgun (WGS) entry which is preliminary data.</text>
</comment>
<organism evidence="8 9">
    <name type="scientific">Catenovulum agarivorans DS-2</name>
    <dbReference type="NCBI Taxonomy" id="1328313"/>
    <lineage>
        <taxon>Bacteria</taxon>
        <taxon>Pseudomonadati</taxon>
        <taxon>Pseudomonadota</taxon>
        <taxon>Gammaproteobacteria</taxon>
        <taxon>Alteromonadales</taxon>
        <taxon>Alteromonadaceae</taxon>
        <taxon>Catenovulum</taxon>
    </lineage>
</organism>
<feature type="region of interest" description="Disordered" evidence="5">
    <location>
        <begin position="820"/>
        <end position="839"/>
    </location>
</feature>
<dbReference type="FunFam" id="3.40.50.300:FF:002125">
    <property type="entry name" value="ATP-dependent helicase HrpB"/>
    <property type="match status" value="1"/>
</dbReference>
<dbReference type="GO" id="GO:0004386">
    <property type="term" value="F:helicase activity"/>
    <property type="evidence" value="ECO:0007669"/>
    <property type="project" value="UniProtKB-KW"/>
</dbReference>
<feature type="domain" description="Helicase C-terminal" evidence="7">
    <location>
        <begin position="198"/>
        <end position="367"/>
    </location>
</feature>
<dbReference type="Pfam" id="PF00270">
    <property type="entry name" value="DEAD"/>
    <property type="match status" value="1"/>
</dbReference>
<keyword evidence="1" id="KW-0547">Nucleotide-binding</keyword>
<dbReference type="SMART" id="SM00487">
    <property type="entry name" value="DEXDc"/>
    <property type="match status" value="1"/>
</dbReference>
<dbReference type="Gene3D" id="1.20.120.1080">
    <property type="match status" value="1"/>
</dbReference>
<dbReference type="Pfam" id="PF00271">
    <property type="entry name" value="Helicase_C"/>
    <property type="match status" value="1"/>
</dbReference>
<dbReference type="EMBL" id="ARZY01000006">
    <property type="protein sequence ID" value="EWH11242.1"/>
    <property type="molecule type" value="Genomic_DNA"/>
</dbReference>
<dbReference type="eggNOG" id="COG1643">
    <property type="taxonomic scope" value="Bacteria"/>
</dbReference>
<dbReference type="SMART" id="SM00847">
    <property type="entry name" value="HA2"/>
    <property type="match status" value="1"/>
</dbReference>
<evidence type="ECO:0000256" key="3">
    <source>
        <dbReference type="ARBA" id="ARBA00022806"/>
    </source>
</evidence>
<dbReference type="Gene3D" id="3.40.50.300">
    <property type="entry name" value="P-loop containing nucleotide triphosphate hydrolases"/>
    <property type="match status" value="2"/>
</dbReference>
<dbReference type="InterPro" id="IPR010225">
    <property type="entry name" value="HrpB"/>
</dbReference>
<evidence type="ECO:0000259" key="7">
    <source>
        <dbReference type="PROSITE" id="PS51194"/>
    </source>
</evidence>
<dbReference type="InterPro" id="IPR001650">
    <property type="entry name" value="Helicase_C-like"/>
</dbReference>
<dbReference type="PANTHER" id="PTHR43519:SF1">
    <property type="entry name" value="ATP-DEPENDENT RNA HELICASE HRPB"/>
    <property type="match status" value="1"/>
</dbReference>
<protein>
    <submittedName>
        <fullName evidence="8">ATP-dependent helicase HrpB</fullName>
    </submittedName>
</protein>
<dbReference type="InterPro" id="IPR013689">
    <property type="entry name" value="RNA_helicase_ATP-dep_HrpB_C"/>
</dbReference>
<proteinExistence type="predicted"/>
<evidence type="ECO:0000256" key="1">
    <source>
        <dbReference type="ARBA" id="ARBA00022741"/>
    </source>
</evidence>
<dbReference type="GO" id="GO:0005524">
    <property type="term" value="F:ATP binding"/>
    <property type="evidence" value="ECO:0007669"/>
    <property type="project" value="UniProtKB-KW"/>
</dbReference>
<keyword evidence="3 8" id="KW-0347">Helicase</keyword>
<dbReference type="InterPro" id="IPR011545">
    <property type="entry name" value="DEAD/DEAH_box_helicase_dom"/>
</dbReference>
<dbReference type="Proteomes" id="UP000019276">
    <property type="component" value="Unassembled WGS sequence"/>
</dbReference>
<evidence type="ECO:0000256" key="2">
    <source>
        <dbReference type="ARBA" id="ARBA00022801"/>
    </source>
</evidence>
<keyword evidence="4" id="KW-0067">ATP-binding</keyword>
<dbReference type="Pfam" id="PF08482">
    <property type="entry name" value="HrpB_C"/>
    <property type="match status" value="1"/>
</dbReference>
<evidence type="ECO:0000256" key="5">
    <source>
        <dbReference type="SAM" id="MobiDB-lite"/>
    </source>
</evidence>
<reference evidence="8 9" key="1">
    <citation type="journal article" date="2014" name="Genome Announc.">
        <title>Draft Genome Sequence of the Agar-Degrading Bacterium Catenovulum sp. Strain DS-2, Isolated from Intestines of Haliotis diversicolor.</title>
        <authorList>
            <person name="Shan D."/>
            <person name="Li X."/>
            <person name="Gu Z."/>
            <person name="Wei G."/>
            <person name="Gao Z."/>
            <person name="Shao Z."/>
        </authorList>
    </citation>
    <scope>NUCLEOTIDE SEQUENCE [LARGE SCALE GENOMIC DNA]</scope>
    <source>
        <strain evidence="8 9">DS-2</strain>
    </source>
</reference>
<sequence>MLPIQQHLAELQRLLTRQQNVVLQAEPGAGKSTAVPLFLLQAPWLRGKKIVMLEPRRVAAKSIAHFLANQLGEQVGQTVGYQVRNEHKISKQTRLEIVTEGVLTRRLQNDPELSDVGLIIFDEFHERSIHADLALMLALEVQEAYRDDLKMLVMSATIDTNQVSSYLNDAPVMQVAGRTFPVEVRYAGKPSGYLAESVIKQLQLVLADDSGDVLVFLPGQADINRCIALAEQRLENTVKLLPLYGALPLAQQELVLHKRVKEQARRVIFATNIAETSLTIDGITCVIDSGLEKVLTYDVKSGLSRLDTNYISKASATQRAGRAGRMQAGKCVRLWNQTEQQALADFQTEQISCTDLSSLVLELAAWGITDYADANWLTPPPLLHYQLACQLNQQLNLLDTNNKITAHGQQALGFAVSPRLASMLLHCQSPVEKALGCLLAALLSERDILVNADTVDISQRLLLLIDYVQNKQSTRAAVKFKQYTVKQVLILARSFAQKLSFTIDFSVLTLADIQQYTGVLLLHAYPDRLAKARGPNAAASNNYLLANGRGVSLRDSDAMLGQTWLVVCDCDGRNKDGVIFIAGQIAQAQVETALAGKLIEQTHYRLDDKNQSIIGRRRRCYGAIVLSEENLSQIPTAEFSACVKDIVKSQGLSFLNWTKRCQAWLQRAQWLANYLDDFPKISAEYLLAQIDTWLLPYINSITSIKQLKQLDIYDLLVANLTWEQQQLLQQYAPENYQTPSGKSVVINYDEAQGPTVSVILQEMFGQLASPKLANEQVPLRFELLSPARRPIQTTSDLANFWRSSYFDVAKEMRGRYPKHRWPEKPLEEKPGRSIKLRSH</sequence>
<accession>W7QQH5</accession>
<dbReference type="AlphaFoldDB" id="W7QQH5"/>
<dbReference type="CDD" id="cd17990">
    <property type="entry name" value="DEXHc_HrpB"/>
    <property type="match status" value="1"/>
</dbReference>
<evidence type="ECO:0000313" key="9">
    <source>
        <dbReference type="Proteomes" id="UP000019276"/>
    </source>
</evidence>
<dbReference type="InterPro" id="IPR049614">
    <property type="entry name" value="HrpB_DEXH"/>
</dbReference>
<gene>
    <name evidence="8" type="ORF">DS2_05275</name>
</gene>